<accession>A0A8S9MNP2</accession>
<sequence length="110" mass="12080">MSTEPWRGGISFKLNRTVGFSKGEPKKEDGDEIRTLAIWRSKKNNHASFLVLVSIVLYNSKHHPQLISGSSVAQRCLSSAAFPSISSHSPLVNSPETLPSRSSPLPRLKP</sequence>
<evidence type="ECO:0000313" key="3">
    <source>
        <dbReference type="Proteomes" id="UP000712600"/>
    </source>
</evidence>
<dbReference type="Proteomes" id="UP000712600">
    <property type="component" value="Unassembled WGS sequence"/>
</dbReference>
<evidence type="ECO:0000256" key="1">
    <source>
        <dbReference type="SAM" id="MobiDB-lite"/>
    </source>
</evidence>
<evidence type="ECO:0000313" key="2">
    <source>
        <dbReference type="EMBL" id="KAF3485001.1"/>
    </source>
</evidence>
<reference evidence="2" key="1">
    <citation type="submission" date="2019-12" db="EMBL/GenBank/DDBJ databases">
        <title>Genome sequencing and annotation of Brassica cretica.</title>
        <authorList>
            <person name="Studholme D.J."/>
            <person name="Sarris P."/>
        </authorList>
    </citation>
    <scope>NUCLEOTIDE SEQUENCE</scope>
    <source>
        <strain evidence="2">PFS-109/04</strain>
        <tissue evidence="2">Leaf</tissue>
    </source>
</reference>
<proteinExistence type="predicted"/>
<feature type="compositionally biased region" description="Low complexity" evidence="1">
    <location>
        <begin position="98"/>
        <end position="110"/>
    </location>
</feature>
<comment type="caution">
    <text evidence="2">The sequence shown here is derived from an EMBL/GenBank/DDBJ whole genome shotgun (WGS) entry which is preliminary data.</text>
</comment>
<dbReference type="EMBL" id="QGKX02002183">
    <property type="protein sequence ID" value="KAF3485001.1"/>
    <property type="molecule type" value="Genomic_DNA"/>
</dbReference>
<dbReference type="AlphaFoldDB" id="A0A8S9MNP2"/>
<protein>
    <submittedName>
        <fullName evidence="2">Uncharacterized protein</fullName>
    </submittedName>
</protein>
<organism evidence="2 3">
    <name type="scientific">Brassica cretica</name>
    <name type="common">Mustard</name>
    <dbReference type="NCBI Taxonomy" id="69181"/>
    <lineage>
        <taxon>Eukaryota</taxon>
        <taxon>Viridiplantae</taxon>
        <taxon>Streptophyta</taxon>
        <taxon>Embryophyta</taxon>
        <taxon>Tracheophyta</taxon>
        <taxon>Spermatophyta</taxon>
        <taxon>Magnoliopsida</taxon>
        <taxon>eudicotyledons</taxon>
        <taxon>Gunneridae</taxon>
        <taxon>Pentapetalae</taxon>
        <taxon>rosids</taxon>
        <taxon>malvids</taxon>
        <taxon>Brassicales</taxon>
        <taxon>Brassicaceae</taxon>
        <taxon>Brassiceae</taxon>
        <taxon>Brassica</taxon>
    </lineage>
</organism>
<name>A0A8S9MNP2_BRACR</name>
<feature type="region of interest" description="Disordered" evidence="1">
    <location>
        <begin position="86"/>
        <end position="110"/>
    </location>
</feature>
<gene>
    <name evidence="2" type="ORF">F2Q69_00056596</name>
</gene>